<accession>A0A0R3S6I3</accession>
<evidence type="ECO:0000313" key="2">
    <source>
        <dbReference type="WBParaSite" id="EEL_0001040501-mRNA-1"/>
    </source>
</evidence>
<name>A0A0R3S6I3_9BILA</name>
<dbReference type="WBParaSite" id="EEL_0001040501-mRNA-1">
    <property type="protein sequence ID" value="EEL_0001040501-mRNA-1"/>
    <property type="gene ID" value="EEL_0001040501"/>
</dbReference>
<organism evidence="1 2">
    <name type="scientific">Elaeophora elaphi</name>
    <dbReference type="NCBI Taxonomy" id="1147741"/>
    <lineage>
        <taxon>Eukaryota</taxon>
        <taxon>Metazoa</taxon>
        <taxon>Ecdysozoa</taxon>
        <taxon>Nematoda</taxon>
        <taxon>Chromadorea</taxon>
        <taxon>Rhabditida</taxon>
        <taxon>Spirurina</taxon>
        <taxon>Spiruromorpha</taxon>
        <taxon>Filarioidea</taxon>
        <taxon>Onchocercidae</taxon>
        <taxon>Elaeophora</taxon>
    </lineage>
</organism>
<keyword evidence="1" id="KW-1185">Reference proteome</keyword>
<sequence>MSTTPSDEKKLLPDIKIRSRSLKQSCGSTDCSSGVVPFTSLAVELPFSNPEKRMEPIQSRPSNRIPLAKTLAHKKLRKYASETCFSLEASNSSDLLPKEKDEKTTTGKNKIFSIQPVKTSSIGASVLRDGNVLCSQHIKREDSEGEASCSGSDATLASMSMTPILRQKSRRTRLNRPKSSTYMYGTSASSDAYNTPTSATLPSIDSLQQIGLGMAGSMEERRESSFYNIDDDSLHEFDDEKGINLFHKNFHFPIWKIQFRNKLK</sequence>
<proteinExistence type="predicted"/>
<evidence type="ECO:0000313" key="1">
    <source>
        <dbReference type="Proteomes" id="UP000050640"/>
    </source>
</evidence>
<dbReference type="AlphaFoldDB" id="A0A0R3S6I3"/>
<reference evidence="2" key="1">
    <citation type="submission" date="2017-02" db="UniProtKB">
        <authorList>
            <consortium name="WormBaseParasite"/>
        </authorList>
    </citation>
    <scope>IDENTIFICATION</scope>
</reference>
<dbReference type="Proteomes" id="UP000050640">
    <property type="component" value="Unplaced"/>
</dbReference>
<protein>
    <submittedName>
        <fullName evidence="2">Uncharacterized protein</fullName>
    </submittedName>
</protein>